<dbReference type="AlphaFoldDB" id="A0A914EJR7"/>
<name>A0A914EJR7_9BILA</name>
<dbReference type="Proteomes" id="UP000887540">
    <property type="component" value="Unplaced"/>
</dbReference>
<sequence length="294" mass="32524">MSTPYCLLEGMELGIYLTERDVPTNENVDGRTNVTSPNDSGFTTQKPIKEFDSFPEYPLLSDLETSNSLDRLETMSVATNISDDESQFVLSEAALQEEDDIFSTAGVAIAEEAELVDENIRVDKKRQRFMAKQINVLDAKLANLNVALSSSNGISKIEGFASEIQISERRGQICGEVYNESGKIPNSSKLTIKDDSYNSAKLKFEVQAEATEKRKGSIIKAQLQNLFLQLSDEVISHLGPFIQDNLQEEQPVTLEISLANSNIQIIDPKKKNPLRIKLGKIDILDGPEPNGPQA</sequence>
<accession>A0A914EJR7</accession>
<dbReference type="WBParaSite" id="ACRNAN_scaffold84.g27813.t1">
    <property type="protein sequence ID" value="ACRNAN_scaffold84.g27813.t1"/>
    <property type="gene ID" value="ACRNAN_scaffold84.g27813"/>
</dbReference>
<reference evidence="3" key="1">
    <citation type="submission" date="2022-11" db="UniProtKB">
        <authorList>
            <consortium name="WormBaseParasite"/>
        </authorList>
    </citation>
    <scope>IDENTIFICATION</scope>
</reference>
<organism evidence="2 3">
    <name type="scientific">Acrobeloides nanus</name>
    <dbReference type="NCBI Taxonomy" id="290746"/>
    <lineage>
        <taxon>Eukaryota</taxon>
        <taxon>Metazoa</taxon>
        <taxon>Ecdysozoa</taxon>
        <taxon>Nematoda</taxon>
        <taxon>Chromadorea</taxon>
        <taxon>Rhabditida</taxon>
        <taxon>Tylenchina</taxon>
        <taxon>Cephalobomorpha</taxon>
        <taxon>Cephaloboidea</taxon>
        <taxon>Cephalobidae</taxon>
        <taxon>Acrobeloides</taxon>
    </lineage>
</organism>
<proteinExistence type="predicted"/>
<evidence type="ECO:0000313" key="2">
    <source>
        <dbReference type="Proteomes" id="UP000887540"/>
    </source>
</evidence>
<evidence type="ECO:0000313" key="3">
    <source>
        <dbReference type="WBParaSite" id="ACRNAN_scaffold84.g27813.t1"/>
    </source>
</evidence>
<feature type="region of interest" description="Disordered" evidence="1">
    <location>
        <begin position="24"/>
        <end position="44"/>
    </location>
</feature>
<evidence type="ECO:0000256" key="1">
    <source>
        <dbReference type="SAM" id="MobiDB-lite"/>
    </source>
</evidence>
<keyword evidence="2" id="KW-1185">Reference proteome</keyword>
<protein>
    <submittedName>
        <fullName evidence="3">Uncharacterized protein</fullName>
    </submittedName>
</protein>